<dbReference type="AlphaFoldDB" id="Q7VHD9"/>
<dbReference type="Proteomes" id="UP000002495">
    <property type="component" value="Chromosome"/>
</dbReference>
<gene>
    <name evidence="1" type="ordered locus">HH_1028</name>
</gene>
<evidence type="ECO:0000313" key="2">
    <source>
        <dbReference type="Proteomes" id="UP000002495"/>
    </source>
</evidence>
<sequence length="58" mass="6416">MTLKAFSNLFHLIESISLILSGLIGYTLKSYSQNNPFDLQVLYFGLGSGSFDNSILIN</sequence>
<dbReference type="HOGENOM" id="CLU_2973201_0_0_7"/>
<keyword evidence="2" id="KW-1185">Reference proteome</keyword>
<evidence type="ECO:0000313" key="1">
    <source>
        <dbReference type="EMBL" id="AAP77625.1"/>
    </source>
</evidence>
<name>Q7VHD9_HELHP</name>
<accession>Q7VHD9</accession>
<organism evidence="1 2">
    <name type="scientific">Helicobacter hepaticus (strain ATCC 51449 / 3B1)</name>
    <dbReference type="NCBI Taxonomy" id="235279"/>
    <lineage>
        <taxon>Bacteria</taxon>
        <taxon>Pseudomonadati</taxon>
        <taxon>Campylobacterota</taxon>
        <taxon>Epsilonproteobacteria</taxon>
        <taxon>Campylobacterales</taxon>
        <taxon>Helicobacteraceae</taxon>
        <taxon>Helicobacter</taxon>
    </lineage>
</organism>
<proteinExistence type="predicted"/>
<dbReference type="KEGG" id="hhe:HH_1028"/>
<reference evidence="1 2" key="1">
    <citation type="journal article" date="2003" name="Proc. Natl. Acad. Sci. U.S.A.">
        <title>The complete genome sequence of the carcinogenic bacterium Helicobacter hepaticus.</title>
        <authorList>
            <person name="Suerbaum S."/>
            <person name="Josenhans C."/>
            <person name="Sterzenbach T."/>
            <person name="Drescher B."/>
            <person name="Brandt P."/>
            <person name="Bell M."/>
            <person name="Droege M."/>
            <person name="Fartmann B."/>
            <person name="Fischer H.-P."/>
            <person name="Ge Z."/>
            <person name="Hoerster A."/>
            <person name="Holland R."/>
            <person name="Klein K."/>
            <person name="Koenig J."/>
            <person name="Macko L."/>
            <person name="Mendz G.L."/>
            <person name="Nyakatura G."/>
            <person name="Schauer D.B."/>
            <person name="Shen Z."/>
            <person name="Weber J."/>
            <person name="Frosch M."/>
            <person name="Fox J.G."/>
        </authorList>
    </citation>
    <scope>NUCLEOTIDE SEQUENCE [LARGE SCALE GENOMIC DNA]</scope>
    <source>
        <strain evidence="2">ATCC 51449 / 3B1</strain>
    </source>
</reference>
<dbReference type="EMBL" id="AE017125">
    <property type="protein sequence ID" value="AAP77625.1"/>
    <property type="molecule type" value="Genomic_DNA"/>
</dbReference>
<protein>
    <submittedName>
        <fullName evidence="1">Uncharacterized protein</fullName>
    </submittedName>
</protein>